<dbReference type="EMBL" id="VUJU01009362">
    <property type="protein sequence ID" value="KAF0720931.1"/>
    <property type="molecule type" value="Genomic_DNA"/>
</dbReference>
<reference evidence="1 2" key="1">
    <citation type="submission" date="2019-08" db="EMBL/GenBank/DDBJ databases">
        <title>Whole genome of Aphis craccivora.</title>
        <authorList>
            <person name="Voronova N.V."/>
            <person name="Shulinski R.S."/>
            <person name="Bandarenka Y.V."/>
            <person name="Zhorov D.G."/>
            <person name="Warner D."/>
        </authorList>
    </citation>
    <scope>NUCLEOTIDE SEQUENCE [LARGE SCALE GENOMIC DNA]</scope>
    <source>
        <strain evidence="1">180601</strain>
        <tissue evidence="1">Whole Body</tissue>
    </source>
</reference>
<evidence type="ECO:0000313" key="2">
    <source>
        <dbReference type="Proteomes" id="UP000478052"/>
    </source>
</evidence>
<protein>
    <submittedName>
        <fullName evidence="1">Otoferlin-like</fullName>
    </submittedName>
</protein>
<name>A0A6G0W4W1_APHCR</name>
<dbReference type="PANTHER" id="PTHR33776:SF3">
    <property type="entry name" value="PHD-TYPE DOMAIN-CONTAINING PROTEIN"/>
    <property type="match status" value="1"/>
</dbReference>
<dbReference type="Proteomes" id="UP000478052">
    <property type="component" value="Unassembled WGS sequence"/>
</dbReference>
<comment type="caution">
    <text evidence="1">The sequence shown here is derived from an EMBL/GenBank/DDBJ whole genome shotgun (WGS) entry which is preliminary data.</text>
</comment>
<organism evidence="1 2">
    <name type="scientific">Aphis craccivora</name>
    <name type="common">Cowpea aphid</name>
    <dbReference type="NCBI Taxonomy" id="307492"/>
    <lineage>
        <taxon>Eukaryota</taxon>
        <taxon>Metazoa</taxon>
        <taxon>Ecdysozoa</taxon>
        <taxon>Arthropoda</taxon>
        <taxon>Hexapoda</taxon>
        <taxon>Insecta</taxon>
        <taxon>Pterygota</taxon>
        <taxon>Neoptera</taxon>
        <taxon>Paraneoptera</taxon>
        <taxon>Hemiptera</taxon>
        <taxon>Sternorrhyncha</taxon>
        <taxon>Aphidomorpha</taxon>
        <taxon>Aphidoidea</taxon>
        <taxon>Aphididae</taxon>
        <taxon>Aphidini</taxon>
        <taxon>Aphis</taxon>
        <taxon>Aphis</taxon>
    </lineage>
</organism>
<accession>A0A6G0W4W1</accession>
<dbReference type="InterPro" id="IPR036691">
    <property type="entry name" value="Endo/exonu/phosph_ase_sf"/>
</dbReference>
<dbReference type="SUPFAM" id="SSF56219">
    <property type="entry name" value="DNase I-like"/>
    <property type="match status" value="1"/>
</dbReference>
<sequence>MIEKPGLKRIKRNTKKQFKTNNFFKIKIHQLIINCNLVLCKGFNIGNLQHFPDKYVLGKYGPNEYGFKSPGKYVPVIYGLYFLDSVEIRSGLIRSGIIRSRHILSGSIRSVKIRFIFFGFRQNTVRINTFRNYTVRTYTFRIIIAPLPFHAVSDPGEGHRGTCPLLILHIDELFVYLKTTSHLFDIIVLVETWLSDNLNICIDGYKYFHSLGTLNKADGISIFIKDNIIINDVILNLIPGCNSLELTFNYNLKAYKIIGLYRSPSLSINSFLAGLDHYLSNTSGNYKIILCGDMNINILNNSSDVSDYLNILASFGFVSCVNNYTRVIDVSNSYHYIK</sequence>
<gene>
    <name evidence="1" type="ORF">FWK35_00025460</name>
</gene>
<feature type="non-terminal residue" evidence="1">
    <location>
        <position position="338"/>
    </location>
</feature>
<proteinExistence type="predicted"/>
<evidence type="ECO:0000313" key="1">
    <source>
        <dbReference type="EMBL" id="KAF0720931.1"/>
    </source>
</evidence>
<dbReference type="Gene3D" id="3.60.10.10">
    <property type="entry name" value="Endonuclease/exonuclease/phosphatase"/>
    <property type="match status" value="1"/>
</dbReference>
<dbReference type="PANTHER" id="PTHR33776">
    <property type="entry name" value="ENDO/EXONUCLEASE/PHOSPHATASE DOMAIN-CONTAINING PROTEIN"/>
    <property type="match status" value="1"/>
</dbReference>
<dbReference type="AlphaFoldDB" id="A0A6G0W4W1"/>
<keyword evidence="2" id="KW-1185">Reference proteome</keyword>
<dbReference type="OrthoDB" id="6624835at2759"/>